<keyword evidence="2" id="KW-1185">Reference proteome</keyword>
<dbReference type="EMBL" id="BDOR01000002">
    <property type="protein sequence ID" value="GBF01056.1"/>
    <property type="molecule type" value="Genomic_DNA"/>
</dbReference>
<name>A0ABQ0N7T5_9LACO</name>
<gene>
    <name evidence="1" type="ORF">LPPLD21_00559</name>
</gene>
<sequence>MMDLGSQNDKLTVNVDKMRLTTDNGGLPLMCCQHQYGYCCR</sequence>
<dbReference type="RefSeq" id="WP_257720297.1">
    <property type="nucleotide sequence ID" value="NZ_BDOR01000002.1"/>
</dbReference>
<evidence type="ECO:0000313" key="2">
    <source>
        <dbReference type="Proteomes" id="UP000236162"/>
    </source>
</evidence>
<proteinExistence type="predicted"/>
<comment type="caution">
    <text evidence="1">The sequence shown here is derived from an EMBL/GenBank/DDBJ whole genome shotgun (WGS) entry which is preliminary data.</text>
</comment>
<evidence type="ECO:0000313" key="1">
    <source>
        <dbReference type="EMBL" id="GBF01056.1"/>
    </source>
</evidence>
<accession>A0ABQ0N7T5</accession>
<dbReference type="Proteomes" id="UP000236162">
    <property type="component" value="Unassembled WGS sequence"/>
</dbReference>
<organism evidence="1 2">
    <name type="scientific">Lactiplantibacillus paraplantarum</name>
    <dbReference type="NCBI Taxonomy" id="60520"/>
    <lineage>
        <taxon>Bacteria</taxon>
        <taxon>Bacillati</taxon>
        <taxon>Bacillota</taxon>
        <taxon>Bacilli</taxon>
        <taxon>Lactobacillales</taxon>
        <taxon>Lactobacillaceae</taxon>
        <taxon>Lactiplantibacillus</taxon>
    </lineage>
</organism>
<reference evidence="1 2" key="1">
    <citation type="submission" date="2017-04" db="EMBL/GenBank/DDBJ databases">
        <title>In vitro and in silico characterization of Lactobacillus paraplantarum D2-1, a starter culture for soymilk fermentation.</title>
        <authorList>
            <person name="Endo A."/>
            <person name="Sasaki F."/>
            <person name="Maeno S."/>
            <person name="Kanesaki Y."/>
            <person name="Kubota E."/>
            <person name="Torres G.A."/>
            <person name="Tomita S."/>
            <person name="Nakagawa J."/>
        </authorList>
    </citation>
    <scope>NUCLEOTIDE SEQUENCE [LARGE SCALE GENOMIC DNA]</scope>
    <source>
        <strain evidence="1 2">D2-1</strain>
    </source>
</reference>
<protein>
    <submittedName>
        <fullName evidence="1">Uncharacterized protein</fullName>
    </submittedName>
</protein>
<dbReference type="GeneID" id="79805877"/>